<gene>
    <name evidence="2" type="ORF">ESZ50_00765</name>
</gene>
<evidence type="ECO:0000313" key="2">
    <source>
        <dbReference type="EMBL" id="TYC51099.1"/>
    </source>
</evidence>
<organism evidence="2 3">
    <name type="scientific">Weissella muntiaci</name>
    <dbReference type="NCBI Taxonomy" id="2508881"/>
    <lineage>
        <taxon>Bacteria</taxon>
        <taxon>Bacillati</taxon>
        <taxon>Bacillota</taxon>
        <taxon>Bacilli</taxon>
        <taxon>Lactobacillales</taxon>
        <taxon>Lactobacillaceae</taxon>
        <taxon>Weissella</taxon>
    </lineage>
</organism>
<protein>
    <submittedName>
        <fullName evidence="2">Uncharacterized protein</fullName>
    </submittedName>
</protein>
<dbReference type="AlphaFoldDB" id="A0A6C2CC43"/>
<proteinExistence type="predicted"/>
<dbReference type="OrthoDB" id="9929796at2"/>
<evidence type="ECO:0000313" key="3">
    <source>
        <dbReference type="Proteomes" id="UP000371977"/>
    </source>
</evidence>
<dbReference type="Proteomes" id="UP000371977">
    <property type="component" value="Unassembled WGS sequence"/>
</dbReference>
<reference evidence="2 3" key="1">
    <citation type="submission" date="2019-01" db="EMBL/GenBank/DDBJ databases">
        <title>Weissella sp. nov., a novel lactic acid bacterium isolated from animal feces.</title>
        <authorList>
            <person name="Wang L.-T."/>
        </authorList>
    </citation>
    <scope>NUCLEOTIDE SEQUENCE [LARGE SCALE GENOMIC DNA]</scope>
    <source>
        <strain evidence="2 3">8H-2</strain>
    </source>
</reference>
<keyword evidence="1" id="KW-0812">Transmembrane</keyword>
<evidence type="ECO:0000256" key="1">
    <source>
        <dbReference type="SAM" id="Phobius"/>
    </source>
</evidence>
<keyword evidence="1" id="KW-1133">Transmembrane helix</keyword>
<dbReference type="EMBL" id="SDGZ01000003">
    <property type="protein sequence ID" value="TYC51099.1"/>
    <property type="molecule type" value="Genomic_DNA"/>
</dbReference>
<accession>A0A6C2CC43</accession>
<sequence>MKPGDNVKKKLIVNLIAVMLGTLVFYAAMNLIISIIDDYSVTSKATEKVRVIQVDKNQSLFGTSVAYIVDDPEGNDRISVTETDSYARYKAGDEIQLKITKFKNAPTDIDLKN</sequence>
<name>A0A6C2CC43_9LACO</name>
<keyword evidence="1" id="KW-0472">Membrane</keyword>
<comment type="caution">
    <text evidence="2">The sequence shown here is derived from an EMBL/GenBank/DDBJ whole genome shotgun (WGS) entry which is preliminary data.</text>
</comment>
<dbReference type="RefSeq" id="WP_148621685.1">
    <property type="nucleotide sequence ID" value="NZ_SDGZ01000003.1"/>
</dbReference>
<keyword evidence="3" id="KW-1185">Reference proteome</keyword>
<feature type="transmembrane region" description="Helical" evidence="1">
    <location>
        <begin position="12"/>
        <end position="36"/>
    </location>
</feature>